<reference evidence="1" key="1">
    <citation type="submission" date="2020-05" db="EMBL/GenBank/DDBJ databases">
        <authorList>
            <person name="Chiriac C."/>
            <person name="Salcher M."/>
            <person name="Ghai R."/>
            <person name="Kavagutti S V."/>
        </authorList>
    </citation>
    <scope>NUCLEOTIDE SEQUENCE</scope>
</reference>
<proteinExistence type="predicted"/>
<name>A0A6J7X0N1_9CAUD</name>
<sequence length="353" mass="37310">MSRANINNFYPDNPVIDATPLNAQYSSVATATGLINQENVRFEGIDTRQIATSPIVVYSKQFSNGYKLTVPATPAGGALYLAKSDPAWPYGGAVSEIPINHNASGLKNTNVGQGTKFNLNVGIGVPVQIGDVIRIDLDVQAWSIQEQIAGVTDDPLGTVAAASRAQLVNGVGGQAVLFGGNHGSGMGEWCSLIYPKVNITSGVGTDANYVPLGTAFNIAGAPNFGGFVGALAGVNPPASSFYDLQNDFDNVLVLPIHHMSPANNVARKSFMPYYEGHLNTTYADDNFDMPPLREATSIIFVANANVTLYSIQLFYSGIWRLAASGNNPVLYLEGQDCDPALGGQHYGVSTGVF</sequence>
<gene>
    <name evidence="1" type="ORF">UFOVP390_1</name>
</gene>
<protein>
    <submittedName>
        <fullName evidence="1">Uncharacterized protein</fullName>
    </submittedName>
</protein>
<feature type="non-terminal residue" evidence="1">
    <location>
        <position position="353"/>
    </location>
</feature>
<evidence type="ECO:0000313" key="1">
    <source>
        <dbReference type="EMBL" id="CAB5223684.1"/>
    </source>
</evidence>
<accession>A0A6J7X0N1</accession>
<organism evidence="1">
    <name type="scientific">uncultured Caudovirales phage</name>
    <dbReference type="NCBI Taxonomy" id="2100421"/>
    <lineage>
        <taxon>Viruses</taxon>
        <taxon>Duplodnaviria</taxon>
        <taxon>Heunggongvirae</taxon>
        <taxon>Uroviricota</taxon>
        <taxon>Caudoviricetes</taxon>
        <taxon>Peduoviridae</taxon>
        <taxon>Maltschvirus</taxon>
        <taxon>Maltschvirus maltsch</taxon>
    </lineage>
</organism>
<dbReference type="EMBL" id="LR798323">
    <property type="protein sequence ID" value="CAB5223684.1"/>
    <property type="molecule type" value="Genomic_DNA"/>
</dbReference>